<dbReference type="AlphaFoldDB" id="A0A8X6TGQ1"/>
<evidence type="ECO:0000313" key="4">
    <source>
        <dbReference type="Proteomes" id="UP000887013"/>
    </source>
</evidence>
<keyword evidence="4" id="KW-1185">Reference proteome</keyword>
<dbReference type="EMBL" id="BMAW01058214">
    <property type="protein sequence ID" value="GFT14995.1"/>
    <property type="molecule type" value="Genomic_DNA"/>
</dbReference>
<name>A0A8X6TGQ1_NEPPI</name>
<evidence type="ECO:0000313" key="3">
    <source>
        <dbReference type="EMBL" id="GFT14995.1"/>
    </source>
</evidence>
<feature type="non-terminal residue" evidence="3">
    <location>
        <position position="1"/>
    </location>
</feature>
<dbReference type="Proteomes" id="UP000887013">
    <property type="component" value="Unassembled WGS sequence"/>
</dbReference>
<protein>
    <submittedName>
        <fullName evidence="3">Uncharacterized protein</fullName>
    </submittedName>
</protein>
<keyword evidence="1" id="KW-1133">Transmembrane helix</keyword>
<reference evidence="3" key="1">
    <citation type="submission" date="2020-08" db="EMBL/GenBank/DDBJ databases">
        <title>Multicomponent nature underlies the extraordinary mechanical properties of spider dragline silk.</title>
        <authorList>
            <person name="Kono N."/>
            <person name="Nakamura H."/>
            <person name="Mori M."/>
            <person name="Yoshida Y."/>
            <person name="Ohtoshi R."/>
            <person name="Malay A.D."/>
            <person name="Moran D.A.P."/>
            <person name="Tomita M."/>
            <person name="Numata K."/>
            <person name="Arakawa K."/>
        </authorList>
    </citation>
    <scope>NUCLEOTIDE SEQUENCE</scope>
</reference>
<proteinExistence type="predicted"/>
<evidence type="ECO:0000256" key="1">
    <source>
        <dbReference type="SAM" id="Phobius"/>
    </source>
</evidence>
<sequence length="154" mass="17883">DVIRYVLVEYWPGIQWTPSGIFVQQNLDSPFSSEIQRIIKETLDTSAVTIHEKYDKIFPAKTLSPKQHYELCQELIEKVAYLEPEDVRINFIALCVTISLVTALSCLYGVIEAPNISHRLILRYLAKLTHLGVITNTFWEELQSICRQWIKEDE</sequence>
<accession>A0A8X6TGQ1</accession>
<gene>
    <name evidence="2" type="ORF">NPIL_665331</name>
    <name evidence="3" type="ORF">NPIL_677301</name>
</gene>
<dbReference type="OrthoDB" id="6421848at2759"/>
<organism evidence="3 4">
    <name type="scientific">Nephila pilipes</name>
    <name type="common">Giant wood spider</name>
    <name type="synonym">Nephila maculata</name>
    <dbReference type="NCBI Taxonomy" id="299642"/>
    <lineage>
        <taxon>Eukaryota</taxon>
        <taxon>Metazoa</taxon>
        <taxon>Ecdysozoa</taxon>
        <taxon>Arthropoda</taxon>
        <taxon>Chelicerata</taxon>
        <taxon>Arachnida</taxon>
        <taxon>Araneae</taxon>
        <taxon>Araneomorphae</taxon>
        <taxon>Entelegynae</taxon>
        <taxon>Araneoidea</taxon>
        <taxon>Nephilidae</taxon>
        <taxon>Nephila</taxon>
    </lineage>
</organism>
<dbReference type="EMBL" id="BMAW01052233">
    <property type="protein sequence ID" value="GFS84841.1"/>
    <property type="molecule type" value="Genomic_DNA"/>
</dbReference>
<evidence type="ECO:0000313" key="2">
    <source>
        <dbReference type="EMBL" id="GFS84841.1"/>
    </source>
</evidence>
<feature type="transmembrane region" description="Helical" evidence="1">
    <location>
        <begin position="91"/>
        <end position="111"/>
    </location>
</feature>
<keyword evidence="1" id="KW-0472">Membrane</keyword>
<keyword evidence="1" id="KW-0812">Transmembrane</keyword>
<comment type="caution">
    <text evidence="3">The sequence shown here is derived from an EMBL/GenBank/DDBJ whole genome shotgun (WGS) entry which is preliminary data.</text>
</comment>